<organism evidence="3">
    <name type="scientific">Odontella aurita</name>
    <dbReference type="NCBI Taxonomy" id="265563"/>
    <lineage>
        <taxon>Eukaryota</taxon>
        <taxon>Sar</taxon>
        <taxon>Stramenopiles</taxon>
        <taxon>Ochrophyta</taxon>
        <taxon>Bacillariophyta</taxon>
        <taxon>Mediophyceae</taxon>
        <taxon>Biddulphiophycidae</taxon>
        <taxon>Eupodiscales</taxon>
        <taxon>Odontellaceae</taxon>
        <taxon>Odontella</taxon>
    </lineage>
</organism>
<sequence length="550" mass="58387">MASDLRSLRVLRRAGEARGAGLLLLLSLGVLSGGGGGDVRPTSPWSWSWSASASAFSLVPPSAFAPRLTASSPAAVFVTRSSCDVNPPPSSTSARRLRKRGAEAARLVRRAGDGDGNEDGGCVSGDRGGANRSLSTKRRRRRRRLRTALAAASALLSVWRSDLLLLPSLPCGGNRGLGMEAARFSPLAAAATTKVIRTERITGGRPPRSPPPRTSPRSNEPKRRMRDSQRSRTKNGSGGSAAVGVGVGGGPSPSPALGAFGEKASRIAASARAGASRLDPPSVAAGAGGGLAVGILLGRAGGGSDVLLFRASSSREDEEGGLSRRDEERNGPTKASAQLNATLLPGDERTEEERYWERRVAALVSAAEETERRARDDERRDDAGTGGRYSSRWTAKGWTALSTSAPGEERVEAIMASYAAAELRDGRDRDGAERRKLEDEARATEDAKVADRARVEALIGATARALSSDRSSLDSEGPADGNERMAFDVGGDNNVQAVRMARRATDDLRRKFEAARTKTETLEAELTGRDEAERALRQELDMWRRMKKRA</sequence>
<gene>
    <name evidence="3" type="ORF">OAUR00152_LOCUS9410</name>
</gene>
<feature type="compositionally biased region" description="Basic and acidic residues" evidence="1">
    <location>
        <begin position="369"/>
        <end position="383"/>
    </location>
</feature>
<feature type="region of interest" description="Disordered" evidence="1">
    <location>
        <begin position="366"/>
        <end position="391"/>
    </location>
</feature>
<feature type="region of interest" description="Disordered" evidence="1">
    <location>
        <begin position="465"/>
        <end position="491"/>
    </location>
</feature>
<name>A0A7S4IAS2_9STRA</name>
<feature type="region of interest" description="Disordered" evidence="1">
    <location>
        <begin position="424"/>
        <end position="447"/>
    </location>
</feature>
<proteinExistence type="predicted"/>
<feature type="compositionally biased region" description="Gly residues" evidence="1">
    <location>
        <begin position="236"/>
        <end position="251"/>
    </location>
</feature>
<feature type="region of interest" description="Disordered" evidence="1">
    <location>
        <begin position="107"/>
        <end position="141"/>
    </location>
</feature>
<dbReference type="EMBL" id="HBKQ01013673">
    <property type="protein sequence ID" value="CAE2223744.1"/>
    <property type="molecule type" value="Transcribed_RNA"/>
</dbReference>
<feature type="region of interest" description="Disordered" evidence="1">
    <location>
        <begin position="195"/>
        <end position="259"/>
    </location>
</feature>
<feature type="chain" id="PRO_5030924023" evidence="2">
    <location>
        <begin position="37"/>
        <end position="550"/>
    </location>
</feature>
<evidence type="ECO:0000256" key="2">
    <source>
        <dbReference type="SAM" id="SignalP"/>
    </source>
</evidence>
<evidence type="ECO:0000256" key="1">
    <source>
        <dbReference type="SAM" id="MobiDB-lite"/>
    </source>
</evidence>
<feature type="signal peptide" evidence="2">
    <location>
        <begin position="1"/>
        <end position="36"/>
    </location>
</feature>
<keyword evidence="2" id="KW-0732">Signal</keyword>
<protein>
    <submittedName>
        <fullName evidence="3">Uncharacterized protein</fullName>
    </submittedName>
</protein>
<dbReference type="AlphaFoldDB" id="A0A7S4IAS2"/>
<feature type="region of interest" description="Disordered" evidence="1">
    <location>
        <begin position="311"/>
        <end position="337"/>
    </location>
</feature>
<reference evidence="3" key="1">
    <citation type="submission" date="2021-01" db="EMBL/GenBank/DDBJ databases">
        <authorList>
            <person name="Corre E."/>
            <person name="Pelletier E."/>
            <person name="Niang G."/>
            <person name="Scheremetjew M."/>
            <person name="Finn R."/>
            <person name="Kale V."/>
            <person name="Holt S."/>
            <person name="Cochrane G."/>
            <person name="Meng A."/>
            <person name="Brown T."/>
            <person name="Cohen L."/>
        </authorList>
    </citation>
    <scope>NUCLEOTIDE SEQUENCE</scope>
    <source>
        <strain evidence="3">Isolate 1302-5</strain>
    </source>
</reference>
<feature type="compositionally biased region" description="Basic and acidic residues" evidence="1">
    <location>
        <begin position="219"/>
        <end position="230"/>
    </location>
</feature>
<evidence type="ECO:0000313" key="3">
    <source>
        <dbReference type="EMBL" id="CAE2223744.1"/>
    </source>
</evidence>
<accession>A0A7S4IAS2</accession>
<feature type="compositionally biased region" description="Basic and acidic residues" evidence="1">
    <location>
        <begin position="321"/>
        <end position="331"/>
    </location>
</feature>